<accession>A0A5B7F136</accession>
<gene>
    <name evidence="2" type="ORF">E2C01_032499</name>
</gene>
<evidence type="ECO:0000313" key="3">
    <source>
        <dbReference type="Proteomes" id="UP000324222"/>
    </source>
</evidence>
<dbReference type="AlphaFoldDB" id="A0A5B7F136"/>
<dbReference type="InterPro" id="IPR013087">
    <property type="entry name" value="Znf_C2H2_type"/>
</dbReference>
<proteinExistence type="predicted"/>
<feature type="domain" description="C2H2-type" evidence="1">
    <location>
        <begin position="50"/>
        <end position="71"/>
    </location>
</feature>
<dbReference type="PROSITE" id="PS00028">
    <property type="entry name" value="ZINC_FINGER_C2H2_1"/>
    <property type="match status" value="1"/>
</dbReference>
<dbReference type="EMBL" id="VSRR010004225">
    <property type="protein sequence ID" value="MPC38978.1"/>
    <property type="molecule type" value="Genomic_DNA"/>
</dbReference>
<dbReference type="OrthoDB" id="8197512at2759"/>
<reference evidence="2 3" key="1">
    <citation type="submission" date="2019-05" db="EMBL/GenBank/DDBJ databases">
        <title>Another draft genome of Portunus trituberculatus and its Hox gene families provides insights of decapod evolution.</title>
        <authorList>
            <person name="Jeong J.-H."/>
            <person name="Song I."/>
            <person name="Kim S."/>
            <person name="Choi T."/>
            <person name="Kim D."/>
            <person name="Ryu S."/>
            <person name="Kim W."/>
        </authorList>
    </citation>
    <scope>NUCLEOTIDE SEQUENCE [LARGE SCALE GENOMIC DNA]</scope>
    <source>
        <tissue evidence="2">Muscle</tissue>
    </source>
</reference>
<evidence type="ECO:0000313" key="2">
    <source>
        <dbReference type="EMBL" id="MPC38978.1"/>
    </source>
</evidence>
<sequence>MQQIRDPQKNSQNRRLLWEALVVGNPPFHSDLKMMSRGLAIMGDRESPICPICRQFFKDFRGRRVHQRVAHPREFHGEEAQALSAGSRRVRWDPEELAMMAAFEALHLGARNINKEIRERVLPHRTIDAIKGAQGLEAASAPAPLCSATPPNDHQFGSTVITTPENGASCGEPPFHPPAEDVIYIHVSELSRALGLTIPSRIEEVEAQVDLWCPPSAYTYKEPGRGGPVSRNKKAKRKRDYRRIQKLWRKERGRAVKEIITGIPDGPPLIPQA</sequence>
<name>A0A5B7F136_PORTR</name>
<evidence type="ECO:0000259" key="1">
    <source>
        <dbReference type="PROSITE" id="PS00028"/>
    </source>
</evidence>
<keyword evidence="3" id="KW-1185">Reference proteome</keyword>
<protein>
    <recommendedName>
        <fullName evidence="1">C2H2-type domain-containing protein</fullName>
    </recommendedName>
</protein>
<organism evidence="2 3">
    <name type="scientific">Portunus trituberculatus</name>
    <name type="common">Swimming crab</name>
    <name type="synonym">Neptunus trituberculatus</name>
    <dbReference type="NCBI Taxonomy" id="210409"/>
    <lineage>
        <taxon>Eukaryota</taxon>
        <taxon>Metazoa</taxon>
        <taxon>Ecdysozoa</taxon>
        <taxon>Arthropoda</taxon>
        <taxon>Crustacea</taxon>
        <taxon>Multicrustacea</taxon>
        <taxon>Malacostraca</taxon>
        <taxon>Eumalacostraca</taxon>
        <taxon>Eucarida</taxon>
        <taxon>Decapoda</taxon>
        <taxon>Pleocyemata</taxon>
        <taxon>Brachyura</taxon>
        <taxon>Eubrachyura</taxon>
        <taxon>Portunoidea</taxon>
        <taxon>Portunidae</taxon>
        <taxon>Portuninae</taxon>
        <taxon>Portunus</taxon>
    </lineage>
</organism>
<comment type="caution">
    <text evidence="2">The sequence shown here is derived from an EMBL/GenBank/DDBJ whole genome shotgun (WGS) entry which is preliminary data.</text>
</comment>
<dbReference type="Proteomes" id="UP000324222">
    <property type="component" value="Unassembled WGS sequence"/>
</dbReference>